<dbReference type="RefSeq" id="YP_010112520.1">
    <property type="nucleotide sequence ID" value="NC_055892.1"/>
</dbReference>
<organism evidence="1 2">
    <name type="scientific">uncultured phage cr109_1</name>
    <dbReference type="NCBI Taxonomy" id="2772083"/>
    <lineage>
        <taxon>Viruses</taxon>
        <taxon>Duplodnaviria</taxon>
        <taxon>Heunggongvirae</taxon>
        <taxon>Uroviricota</taxon>
        <taxon>Caudoviricetes</taxon>
        <taxon>Crassvirales</taxon>
        <taxon>Suoliviridae</taxon>
        <taxon>Loutivirinae</taxon>
        <taxon>Buchavirus</taxon>
        <taxon>Buchavirus splanchnicus</taxon>
    </lineage>
</organism>
<dbReference type="KEGG" id="vg:65130994"/>
<proteinExistence type="predicted"/>
<reference evidence="1 2" key="1">
    <citation type="submission" date="2020-07" db="EMBL/GenBank/DDBJ databases">
        <title>Taxonomic proposal: Crassvirales, a new order of highly abundant and diverse bacterial viruses.</title>
        <authorList>
            <person name="Shkoporov A.N."/>
            <person name="Stockdale S.R."/>
            <person name="Guerin E."/>
            <person name="Ross R.P."/>
            <person name="Hill C."/>
        </authorList>
    </citation>
    <scope>NUCLEOTIDE SEQUENCE [LARGE SCALE GENOMIC DNA]</scope>
</reference>
<evidence type="ECO:0000313" key="2">
    <source>
        <dbReference type="Proteomes" id="UP000594117"/>
    </source>
</evidence>
<sequence length="191" mass="21699">MNGRLSPSRVDILRMLIIYEPAVLAKVKILNGRINERPKKVDIQEDGQIILYYGSGPRWWQRFFNAHGLVSITDIAIKLADTMSGTGEARNEEAFYGIMNAILKEATDNNDLDKMVDILFDVVRSSTNGELHSKYINEKYLQKYSNEKEHNQSVGVSETGNKLYVGAKTTDGRILPVYFAKEIKIVERDNL</sequence>
<dbReference type="EMBL" id="MT774399">
    <property type="protein sequence ID" value="QOR57068.1"/>
    <property type="molecule type" value="Genomic_DNA"/>
</dbReference>
<protein>
    <submittedName>
        <fullName evidence="1">Uncharacterized protein</fullName>
    </submittedName>
</protein>
<name>A0A7M1RRX2_9CAUD</name>
<keyword evidence="2" id="KW-1185">Reference proteome</keyword>
<accession>A0A7M1RRX2</accession>
<dbReference type="GeneID" id="65130994"/>
<evidence type="ECO:0000313" key="1">
    <source>
        <dbReference type="EMBL" id="QOR57068.1"/>
    </source>
</evidence>
<dbReference type="Proteomes" id="UP000594117">
    <property type="component" value="Segment"/>
</dbReference>